<dbReference type="Proteomes" id="UP001260773">
    <property type="component" value="Unassembled WGS sequence"/>
</dbReference>
<accession>A0AAW8RVP5</accession>
<dbReference type="Pfam" id="PF01965">
    <property type="entry name" value="DJ-1_PfpI"/>
    <property type="match status" value="1"/>
</dbReference>
<evidence type="ECO:0000259" key="4">
    <source>
        <dbReference type="Pfam" id="PF01965"/>
    </source>
</evidence>
<keyword evidence="2" id="KW-0456">Lyase</keyword>
<keyword evidence="1" id="KW-0346">Stress response</keyword>
<dbReference type="GO" id="GO:0005737">
    <property type="term" value="C:cytoplasm"/>
    <property type="evidence" value="ECO:0007669"/>
    <property type="project" value="TreeGrafter"/>
</dbReference>
<sequence>MKKVLIVETNVQKYAGTDEPTGLWLGESVEFINELYKQKIDVDFVSPQGGFVPLDPRSMKYTNADIMNVYLDKEFIREGLVNTKKPKDIYPENYNAIYYTGGHGVMWDFPDNKELQEIALAIYENNGYILSVCHGIAGLLNIKDKEGNFLISDKKITGFTKAEERLAGKTRVVPFFNQEEAEKRKAFFQKKRFYKEFAIKDGRIITGQNPFSVRAVAKLYLEELEACKQS</sequence>
<dbReference type="PANTHER" id="PTHR48094:SF11">
    <property type="entry name" value="GLUTATHIONE-INDEPENDENT GLYOXALASE HSP31-RELATED"/>
    <property type="match status" value="1"/>
</dbReference>
<dbReference type="EMBL" id="JARPWH010000077">
    <property type="protein sequence ID" value="MDT2404067.1"/>
    <property type="molecule type" value="Genomic_DNA"/>
</dbReference>
<dbReference type="RefSeq" id="WP_048717892.1">
    <property type="nucleotide sequence ID" value="NZ_JADPDV010000047.1"/>
</dbReference>
<dbReference type="EMBL" id="JARPWY010000077">
    <property type="protein sequence ID" value="MDT2516337.1"/>
    <property type="molecule type" value="Genomic_DNA"/>
</dbReference>
<dbReference type="AlphaFoldDB" id="A0AAW8RVP5"/>
<dbReference type="InterPro" id="IPR002818">
    <property type="entry name" value="DJ-1/PfpI"/>
</dbReference>
<dbReference type="SUPFAM" id="SSF52317">
    <property type="entry name" value="Class I glutamine amidotransferase-like"/>
    <property type="match status" value="1"/>
</dbReference>
<dbReference type="Gene3D" id="3.40.50.880">
    <property type="match status" value="1"/>
</dbReference>
<protein>
    <submittedName>
        <fullName evidence="5">Type 1 glutamine amidotransferase domain-containing protein</fullName>
    </submittedName>
</protein>
<evidence type="ECO:0000256" key="3">
    <source>
        <dbReference type="ARBA" id="ARBA00038493"/>
    </source>
</evidence>
<dbReference type="GO" id="GO:0019243">
    <property type="term" value="P:methylglyoxal catabolic process to D-lactate via S-lactoyl-glutathione"/>
    <property type="evidence" value="ECO:0007669"/>
    <property type="project" value="TreeGrafter"/>
</dbReference>
<proteinExistence type="inferred from homology"/>
<comment type="caution">
    <text evidence="5">The sequence shown here is derived from an EMBL/GenBank/DDBJ whole genome shotgun (WGS) entry which is preliminary data.</text>
</comment>
<feature type="domain" description="DJ-1/PfpI" evidence="4">
    <location>
        <begin position="29"/>
        <end position="222"/>
    </location>
</feature>
<gene>
    <name evidence="5" type="ORF">P7D43_17000</name>
    <name evidence="6" type="ORF">P7D79_19105</name>
</gene>
<evidence type="ECO:0000313" key="7">
    <source>
        <dbReference type="Proteomes" id="UP001260773"/>
    </source>
</evidence>
<reference evidence="5 8" key="1">
    <citation type="submission" date="2023-03" db="EMBL/GenBank/DDBJ databases">
        <authorList>
            <person name="Shen W."/>
            <person name="Cai J."/>
        </authorList>
    </citation>
    <scope>NUCLEOTIDE SEQUENCE</scope>
    <source>
        <strain evidence="5">P33-2</strain>
        <strain evidence="6 8">Y2</strain>
    </source>
</reference>
<dbReference type="InterPro" id="IPR029062">
    <property type="entry name" value="Class_I_gatase-like"/>
</dbReference>
<dbReference type="Proteomes" id="UP001264335">
    <property type="component" value="Unassembled WGS sequence"/>
</dbReference>
<dbReference type="CDD" id="cd03141">
    <property type="entry name" value="GATase1_Hsp31_like"/>
    <property type="match status" value="1"/>
</dbReference>
<comment type="similarity">
    <text evidence="3">Belongs to the peptidase C56 family. HSP31-like subfamily.</text>
</comment>
<name>A0AAW8RVP5_ENTAV</name>
<evidence type="ECO:0000256" key="1">
    <source>
        <dbReference type="ARBA" id="ARBA00023016"/>
    </source>
</evidence>
<organism evidence="5 7">
    <name type="scientific">Enterococcus avium</name>
    <name type="common">Streptococcus avium</name>
    <dbReference type="NCBI Taxonomy" id="33945"/>
    <lineage>
        <taxon>Bacteria</taxon>
        <taxon>Bacillati</taxon>
        <taxon>Bacillota</taxon>
        <taxon>Bacilli</taxon>
        <taxon>Lactobacillales</taxon>
        <taxon>Enterococcaceae</taxon>
        <taxon>Enterococcus</taxon>
    </lineage>
</organism>
<keyword evidence="5" id="KW-0315">Glutamine amidotransferase</keyword>
<evidence type="ECO:0000313" key="5">
    <source>
        <dbReference type="EMBL" id="MDT2404067.1"/>
    </source>
</evidence>
<evidence type="ECO:0000256" key="2">
    <source>
        <dbReference type="ARBA" id="ARBA00023239"/>
    </source>
</evidence>
<dbReference type="InterPro" id="IPR050325">
    <property type="entry name" value="Prot/Nucl_acid_deglycase"/>
</dbReference>
<dbReference type="GO" id="GO:0019172">
    <property type="term" value="F:glyoxalase III activity"/>
    <property type="evidence" value="ECO:0007669"/>
    <property type="project" value="TreeGrafter"/>
</dbReference>
<evidence type="ECO:0000313" key="6">
    <source>
        <dbReference type="EMBL" id="MDT2516337.1"/>
    </source>
</evidence>
<evidence type="ECO:0000313" key="8">
    <source>
        <dbReference type="Proteomes" id="UP001264335"/>
    </source>
</evidence>
<dbReference type="PANTHER" id="PTHR48094">
    <property type="entry name" value="PROTEIN/NUCLEIC ACID DEGLYCASE DJ-1-RELATED"/>
    <property type="match status" value="1"/>
</dbReference>